<protein>
    <recommendedName>
        <fullName evidence="8">GPI-anchored wall transfer protein</fullName>
        <ecNumber evidence="8">2.3.-.-</ecNumber>
    </recommendedName>
</protein>
<keyword evidence="10" id="KW-1185">Reference proteome</keyword>
<dbReference type="GO" id="GO:0005789">
    <property type="term" value="C:endoplasmic reticulum membrane"/>
    <property type="evidence" value="ECO:0007669"/>
    <property type="project" value="UniProtKB-SubCell"/>
</dbReference>
<evidence type="ECO:0000256" key="1">
    <source>
        <dbReference type="ARBA" id="ARBA00004477"/>
    </source>
</evidence>
<reference evidence="10" key="1">
    <citation type="submission" date="2016-05" db="EMBL/GenBank/DDBJ databases">
        <title>Comparative genomics of biotechnologically important yeasts.</title>
        <authorList>
            <consortium name="DOE Joint Genome Institute"/>
            <person name="Riley R."/>
            <person name="Haridas S."/>
            <person name="Wolfe K.H."/>
            <person name="Lopes M.R."/>
            <person name="Hittinger C.T."/>
            <person name="Goker M."/>
            <person name="Salamov A."/>
            <person name="Wisecaver J."/>
            <person name="Long T.M."/>
            <person name="Aerts A.L."/>
            <person name="Barry K."/>
            <person name="Choi C."/>
            <person name="Clum A."/>
            <person name="Coughlan A.Y."/>
            <person name="Deshpande S."/>
            <person name="Douglass A.P."/>
            <person name="Hanson S.J."/>
            <person name="Klenk H.-P."/>
            <person name="Labutti K."/>
            <person name="Lapidus A."/>
            <person name="Lindquist E."/>
            <person name="Lipzen A."/>
            <person name="Meier-Kolthoff J.P."/>
            <person name="Ohm R.A."/>
            <person name="Otillar R.P."/>
            <person name="Pangilinan J."/>
            <person name="Peng Y."/>
            <person name="Rokas A."/>
            <person name="Rosa C.A."/>
            <person name="Scheuner C."/>
            <person name="Sibirny A.A."/>
            <person name="Slot J.C."/>
            <person name="Stielow J.B."/>
            <person name="Sun H."/>
            <person name="Kurtzman C.P."/>
            <person name="Blackwell M."/>
            <person name="Grigoriev I.V."/>
            <person name="Jeffries T.W."/>
        </authorList>
    </citation>
    <scope>NUCLEOTIDE SEQUENCE [LARGE SCALE GENOMIC DNA]</scope>
    <source>
        <strain evidence="10">NRRL Y-12698</strain>
    </source>
</reference>
<comment type="function">
    <text evidence="8">A acetyltransferase, which acetylates the inositol ring of phosphatidylinositol during biosynthesis of GPI-anchor.</text>
</comment>
<dbReference type="PANTHER" id="PTHR20661">
    <property type="entry name" value="PHOSPHATIDYLINOSITOL-GLYCAN BIOSYNTHESIS CLASS W PROTEIN"/>
    <property type="match status" value="1"/>
</dbReference>
<comment type="similarity">
    <text evidence="3 8">Belongs to the PIGW family.</text>
</comment>
<feature type="transmembrane region" description="Helical" evidence="8">
    <location>
        <begin position="260"/>
        <end position="279"/>
    </location>
</feature>
<dbReference type="EMBL" id="KV454427">
    <property type="protein sequence ID" value="ODQ81753.1"/>
    <property type="molecule type" value="Genomic_DNA"/>
</dbReference>
<feature type="transmembrane region" description="Helical" evidence="8">
    <location>
        <begin position="479"/>
        <end position="500"/>
    </location>
</feature>
<evidence type="ECO:0000313" key="9">
    <source>
        <dbReference type="EMBL" id="ODQ81753.1"/>
    </source>
</evidence>
<dbReference type="Proteomes" id="UP000094336">
    <property type="component" value="Unassembled WGS sequence"/>
</dbReference>
<feature type="transmembrane region" description="Helical" evidence="8">
    <location>
        <begin position="192"/>
        <end position="215"/>
    </location>
</feature>
<keyword evidence="6 8" id="KW-1133">Transmembrane helix</keyword>
<feature type="transmembrane region" description="Helical" evidence="8">
    <location>
        <begin position="162"/>
        <end position="180"/>
    </location>
</feature>
<feature type="transmembrane region" description="Helical" evidence="8">
    <location>
        <begin position="52"/>
        <end position="75"/>
    </location>
</feature>
<gene>
    <name evidence="9" type="ORF">BABINDRAFT_111099</name>
</gene>
<keyword evidence="4 8" id="KW-0337">GPI-anchor biosynthesis</keyword>
<evidence type="ECO:0000256" key="4">
    <source>
        <dbReference type="ARBA" id="ARBA00022502"/>
    </source>
</evidence>
<dbReference type="STRING" id="984486.A0A1E3QVS5"/>
<dbReference type="PIRSF" id="PIRSF017321">
    <property type="entry name" value="GWT1"/>
    <property type="match status" value="1"/>
</dbReference>
<sequence>MSSLKERKEEFVSNLNGGTTPEIYAVTTVALTAYFIWCLLKTRTRLYSKDNATSAGLTLVDFAINWLGLLLSITTYNKTPLYLNLLLLLPAIAYTFVDGTKTAPAKASIKSTPELLPKKAFLTAYRSGMIVITNVAILAVDFGVFPRRFAKVETWGTSLMDLGVGSFVFSMGLATSRSIIKLNASPNNSISFTSNFVEAIKSSVPLLVLGTIRLVSVKNLEYQEHTSEYGIHWNFFFTLGFLPPFMALLEPIIAYVPRIVVALGIGYVYELLLANHPTLLKFIILGERTDLFSANKEGIFSFIGYLSIYLSGQSLGWFLLTGYKTPHNLLRPPTAVELANYKTKATPSKQAKQKLTVRLGQKWLKLTTVSPINGLIIMNIVFHGMSYYLDNHYNYGVSRRMANLPYVVWVNAYNATFLLGFVLIEKVFFGLNNEAIPYEEKVSENLESINRNGLAIFLLANLATGMVNMSVNTLDCDRWISMLILVAYSLFLSSLSIVLLRKKIFIKV</sequence>
<evidence type="ECO:0000256" key="8">
    <source>
        <dbReference type="RuleBase" id="RU280819"/>
    </source>
</evidence>
<dbReference type="Pfam" id="PF06423">
    <property type="entry name" value="GWT1"/>
    <property type="match status" value="1"/>
</dbReference>
<organism evidence="9 10">
    <name type="scientific">Babjeviella inositovora NRRL Y-12698</name>
    <dbReference type="NCBI Taxonomy" id="984486"/>
    <lineage>
        <taxon>Eukaryota</taxon>
        <taxon>Fungi</taxon>
        <taxon>Dikarya</taxon>
        <taxon>Ascomycota</taxon>
        <taxon>Saccharomycotina</taxon>
        <taxon>Pichiomycetes</taxon>
        <taxon>Serinales incertae sedis</taxon>
        <taxon>Babjeviella</taxon>
    </lineage>
</organism>
<evidence type="ECO:0000256" key="3">
    <source>
        <dbReference type="ARBA" id="ARBA00007559"/>
    </source>
</evidence>
<accession>A0A1E3QVS5</accession>
<dbReference type="InterPro" id="IPR009447">
    <property type="entry name" value="PIGW/GWT1"/>
</dbReference>
<feature type="transmembrane region" description="Helical" evidence="8">
    <location>
        <begin position="235"/>
        <end position="253"/>
    </location>
</feature>
<keyword evidence="5 8" id="KW-0812">Transmembrane</keyword>
<evidence type="ECO:0000313" key="10">
    <source>
        <dbReference type="Proteomes" id="UP000094336"/>
    </source>
</evidence>
<name>A0A1E3QVS5_9ASCO</name>
<evidence type="ECO:0000256" key="7">
    <source>
        <dbReference type="ARBA" id="ARBA00023136"/>
    </source>
</evidence>
<feature type="transmembrane region" description="Helical" evidence="8">
    <location>
        <begin position="120"/>
        <end position="142"/>
    </location>
</feature>
<evidence type="ECO:0000256" key="5">
    <source>
        <dbReference type="ARBA" id="ARBA00022692"/>
    </source>
</evidence>
<dbReference type="GO" id="GO:0032216">
    <property type="term" value="F:glucosaminyl-phosphatidylinositol O-acyltransferase activity"/>
    <property type="evidence" value="ECO:0007669"/>
    <property type="project" value="EnsemblFungi"/>
</dbReference>
<dbReference type="OrthoDB" id="15270at2759"/>
<dbReference type="GO" id="GO:0006506">
    <property type="term" value="P:GPI anchor biosynthetic process"/>
    <property type="evidence" value="ECO:0007669"/>
    <property type="project" value="UniProtKB-UniPathway"/>
</dbReference>
<dbReference type="GeneID" id="30144694"/>
<dbReference type="AlphaFoldDB" id="A0A1E3QVS5"/>
<dbReference type="EC" id="2.3.-.-" evidence="8"/>
<comment type="pathway">
    <text evidence="2 8">Glycolipid biosynthesis; glycosylphosphatidylinositol-anchor biosynthesis.</text>
</comment>
<proteinExistence type="inferred from homology"/>
<dbReference type="GO" id="GO:0072659">
    <property type="term" value="P:protein localization to plasma membrane"/>
    <property type="evidence" value="ECO:0007669"/>
    <property type="project" value="TreeGrafter"/>
</dbReference>
<keyword evidence="8" id="KW-0012">Acyltransferase</keyword>
<evidence type="ECO:0000256" key="6">
    <source>
        <dbReference type="ARBA" id="ARBA00022989"/>
    </source>
</evidence>
<dbReference type="PANTHER" id="PTHR20661:SF0">
    <property type="entry name" value="PHOSPHATIDYLINOSITOL-GLYCAN BIOSYNTHESIS CLASS W PROTEIN"/>
    <property type="match status" value="1"/>
</dbReference>
<feature type="transmembrane region" description="Helical" evidence="8">
    <location>
        <begin position="363"/>
        <end position="386"/>
    </location>
</feature>
<feature type="transmembrane region" description="Helical" evidence="8">
    <location>
        <begin position="406"/>
        <end position="428"/>
    </location>
</feature>
<feature type="transmembrane region" description="Helical" evidence="8">
    <location>
        <begin position="299"/>
        <end position="320"/>
    </location>
</feature>
<evidence type="ECO:0000256" key="2">
    <source>
        <dbReference type="ARBA" id="ARBA00004687"/>
    </source>
</evidence>
<keyword evidence="8" id="KW-0256">Endoplasmic reticulum</keyword>
<feature type="transmembrane region" description="Helical" evidence="8">
    <location>
        <begin position="23"/>
        <end position="40"/>
    </location>
</feature>
<dbReference type="RefSeq" id="XP_018987081.1">
    <property type="nucleotide sequence ID" value="XM_019126840.1"/>
</dbReference>
<keyword evidence="8" id="KW-0808">Transferase</keyword>
<dbReference type="UniPathway" id="UPA00196"/>
<comment type="subcellular location">
    <subcellularLocation>
        <location evidence="1 8">Endoplasmic reticulum membrane</location>
        <topology evidence="1 8">Multi-pass membrane protein</topology>
    </subcellularLocation>
</comment>
<keyword evidence="7 8" id="KW-0472">Membrane</keyword>